<dbReference type="Proteomes" id="UP000673552">
    <property type="component" value="Chromosome 32"/>
</dbReference>
<keyword evidence="9 11" id="KW-0472">Membrane</keyword>
<evidence type="ECO:0000256" key="4">
    <source>
        <dbReference type="ARBA" id="ARBA00022448"/>
    </source>
</evidence>
<evidence type="ECO:0000313" key="13">
    <source>
        <dbReference type="Proteomes" id="UP000673552"/>
    </source>
</evidence>
<dbReference type="InterPro" id="IPR011990">
    <property type="entry name" value="TPR-like_helical_dom_sf"/>
</dbReference>
<comment type="subcellular location">
    <subcellularLocation>
        <location evidence="2">Cytoplasmic vesicle</location>
        <location evidence="2">COPI-coated vesicle membrane</location>
        <topology evidence="2">Peripheral membrane protein</topology>
        <orientation evidence="2">Cytoplasmic side</orientation>
    </subcellularLocation>
    <subcellularLocation>
        <location evidence="1">Golgi apparatus membrane</location>
        <topology evidence="1">Peripheral membrane protein</topology>
        <orientation evidence="1">Cytoplasmic side</orientation>
    </subcellularLocation>
</comment>
<evidence type="ECO:0000256" key="9">
    <source>
        <dbReference type="ARBA" id="ARBA00023136"/>
    </source>
</evidence>
<keyword evidence="13" id="KW-1185">Reference proteome</keyword>
<evidence type="ECO:0000256" key="5">
    <source>
        <dbReference type="ARBA" id="ARBA00022490"/>
    </source>
</evidence>
<dbReference type="GO" id="GO:0000139">
    <property type="term" value="C:Golgi membrane"/>
    <property type="evidence" value="ECO:0007669"/>
    <property type="project" value="UniProtKB-SubCell"/>
</dbReference>
<dbReference type="Pfam" id="PF04733">
    <property type="entry name" value="Coatomer_E"/>
    <property type="match status" value="1"/>
</dbReference>
<accession>A0A836H481</accession>
<gene>
    <name evidence="12" type="ORF">LSCM1_01820</name>
</gene>
<reference evidence="12 13" key="1">
    <citation type="submission" date="2021-03" db="EMBL/GenBank/DDBJ databases">
        <title>Leishmania (Mundinia) martiniquensis Genome sequencing and assembly.</title>
        <authorList>
            <person name="Almutairi H."/>
            <person name="Gatherer D."/>
        </authorList>
    </citation>
    <scope>NUCLEOTIDE SEQUENCE [LARGE SCALE GENOMIC DNA]</scope>
    <source>
        <strain evidence="12">LSCM1</strain>
    </source>
</reference>
<comment type="function">
    <text evidence="11">The coatomer is a cytosolic protein complex that binds to dilysine motifs and reversibly associates with Golgi non-clathrin-coated vesicles, which further mediate biosynthetic protein transport from the ER, via the Golgi up to the trans Golgi network. The coatomer complex is required for budding from Golgi membranes, and is essential for the retrograde Golgi-to-ER transport of dilysine-tagged proteins.</text>
</comment>
<evidence type="ECO:0000256" key="11">
    <source>
        <dbReference type="PIRNR" id="PIRNR016478"/>
    </source>
</evidence>
<keyword evidence="7 11" id="KW-0653">Protein transport</keyword>
<name>A0A836H481_9TRYP</name>
<evidence type="ECO:0000256" key="7">
    <source>
        <dbReference type="ARBA" id="ARBA00022927"/>
    </source>
</evidence>
<dbReference type="OrthoDB" id="310217at2759"/>
<evidence type="ECO:0000313" key="12">
    <source>
        <dbReference type="EMBL" id="KAG5470576.1"/>
    </source>
</evidence>
<dbReference type="PANTHER" id="PTHR10805">
    <property type="entry name" value="COATOMER SUBUNIT EPSILON"/>
    <property type="match status" value="1"/>
</dbReference>
<dbReference type="GO" id="GO:0005198">
    <property type="term" value="F:structural molecule activity"/>
    <property type="evidence" value="ECO:0007669"/>
    <property type="project" value="UniProtKB-UniRule"/>
</dbReference>
<dbReference type="KEGG" id="lmat:92511932"/>
<evidence type="ECO:0000256" key="2">
    <source>
        <dbReference type="ARBA" id="ARBA00004347"/>
    </source>
</evidence>
<dbReference type="GeneID" id="92511932"/>
<dbReference type="EMBL" id="JAFEUZ010000032">
    <property type="protein sequence ID" value="KAG5470576.1"/>
    <property type="molecule type" value="Genomic_DNA"/>
</dbReference>
<keyword evidence="6 11" id="KW-0931">ER-Golgi transport</keyword>
<dbReference type="AlphaFoldDB" id="A0A836H481"/>
<evidence type="ECO:0000256" key="3">
    <source>
        <dbReference type="ARBA" id="ARBA00008827"/>
    </source>
</evidence>
<dbReference type="GO" id="GO:0006888">
    <property type="term" value="P:endoplasmic reticulum to Golgi vesicle-mediated transport"/>
    <property type="evidence" value="ECO:0007669"/>
    <property type="project" value="TreeGrafter"/>
</dbReference>
<comment type="similarity">
    <text evidence="3 11">Belongs to the COPE family.</text>
</comment>
<dbReference type="PIRSF" id="PIRSF016478">
    <property type="entry name" value="Coatomer_esu"/>
    <property type="match status" value="1"/>
</dbReference>
<evidence type="ECO:0000256" key="6">
    <source>
        <dbReference type="ARBA" id="ARBA00022892"/>
    </source>
</evidence>
<dbReference type="InterPro" id="IPR006822">
    <property type="entry name" value="Coatomer_esu"/>
</dbReference>
<keyword evidence="5 11" id="KW-0963">Cytoplasm</keyword>
<evidence type="ECO:0000256" key="10">
    <source>
        <dbReference type="ARBA" id="ARBA00023329"/>
    </source>
</evidence>
<keyword evidence="10 11" id="KW-0968">Cytoplasmic vesicle</keyword>
<proteinExistence type="inferred from homology"/>
<evidence type="ECO:0000256" key="1">
    <source>
        <dbReference type="ARBA" id="ARBA00004255"/>
    </source>
</evidence>
<keyword evidence="8 11" id="KW-0333">Golgi apparatus</keyword>
<dbReference type="SUPFAM" id="SSF48452">
    <property type="entry name" value="TPR-like"/>
    <property type="match status" value="1"/>
</dbReference>
<dbReference type="GO" id="GO:0030126">
    <property type="term" value="C:COPI vesicle coat"/>
    <property type="evidence" value="ECO:0007669"/>
    <property type="project" value="TreeGrafter"/>
</dbReference>
<dbReference type="GO" id="GO:0006890">
    <property type="term" value="P:retrograde vesicle-mediated transport, Golgi to endoplasmic reticulum"/>
    <property type="evidence" value="ECO:0007669"/>
    <property type="project" value="UniProtKB-UniRule"/>
</dbReference>
<dbReference type="PANTHER" id="PTHR10805:SF0">
    <property type="entry name" value="COATOMER SUBUNIT EPSILON"/>
    <property type="match status" value="1"/>
</dbReference>
<comment type="caution">
    <text evidence="12">The sequence shown here is derived from an EMBL/GenBank/DDBJ whole genome shotgun (WGS) entry which is preliminary data.</text>
</comment>
<keyword evidence="4 11" id="KW-0813">Transport</keyword>
<protein>
    <recommendedName>
        <fullName evidence="11">Coatomer subunit epsilon</fullName>
    </recommendedName>
</protein>
<dbReference type="GO" id="GO:0006891">
    <property type="term" value="P:intra-Golgi vesicle-mediated transport"/>
    <property type="evidence" value="ECO:0007669"/>
    <property type="project" value="TreeGrafter"/>
</dbReference>
<dbReference type="GO" id="GO:0015031">
    <property type="term" value="P:protein transport"/>
    <property type="evidence" value="ECO:0007669"/>
    <property type="project" value="UniProtKB-UniRule"/>
</dbReference>
<sequence>MADALFDVRNALTVGNYHQAIADASTARPTSSKPADVTAFQTEKNALVALSQIGLGQVAAVITQLRSESHPLLVTIRTWAELVSAMRDLGALSEPASNAMQRLRSDAEKVVADTVYKAVFAAAALLHQQDVLGALTLAKKWLGELPNPEEALAIRYTVELHGIAAEALLRLNRPDEAAKEVKRMEHVDSEAIATILYSGIVALHQAAADVNVANYNAAISAFKEVQLRCGQSVMVSNLMALAHMGIKDYDAAERTLLDALAVRSNDEATLTNLAAVTAHKANAFADVERYIQQASLTHGTWGETYRAKERFLDEAISAFMIEE</sequence>
<organism evidence="12 13">
    <name type="scientific">Leishmania martiniquensis</name>
    <dbReference type="NCBI Taxonomy" id="1580590"/>
    <lineage>
        <taxon>Eukaryota</taxon>
        <taxon>Discoba</taxon>
        <taxon>Euglenozoa</taxon>
        <taxon>Kinetoplastea</taxon>
        <taxon>Metakinetoplastina</taxon>
        <taxon>Trypanosomatida</taxon>
        <taxon>Trypanosomatidae</taxon>
        <taxon>Leishmaniinae</taxon>
        <taxon>Leishmania</taxon>
    </lineage>
</organism>
<dbReference type="RefSeq" id="XP_067175969.1">
    <property type="nucleotide sequence ID" value="XM_067319420.1"/>
</dbReference>
<evidence type="ECO:0000256" key="8">
    <source>
        <dbReference type="ARBA" id="ARBA00023034"/>
    </source>
</evidence>
<dbReference type="Gene3D" id="1.25.40.10">
    <property type="entry name" value="Tetratricopeptide repeat domain"/>
    <property type="match status" value="1"/>
</dbReference>